<dbReference type="PANTHER" id="PTHR42923:SF42">
    <property type="entry name" value="AMINE OXIDASE DOMAIN-CONTAINING PROTEIN"/>
    <property type="match status" value="1"/>
</dbReference>
<dbReference type="STRING" id="747676.F4S9L5"/>
<dbReference type="KEGG" id="mlr:MELLADRAFT_113355"/>
<dbReference type="SUPFAM" id="SSF51905">
    <property type="entry name" value="FAD/NAD(P)-binding domain"/>
    <property type="match status" value="1"/>
</dbReference>
<keyword evidence="3" id="KW-1185">Reference proteome</keyword>
<protein>
    <recommendedName>
        <fullName evidence="4">Amine oxidase domain-containing protein</fullName>
    </recommendedName>
</protein>
<keyword evidence="1" id="KW-1133">Transmembrane helix</keyword>
<dbReference type="OrthoDB" id="1111734at2759"/>
<evidence type="ECO:0000256" key="1">
    <source>
        <dbReference type="SAM" id="Phobius"/>
    </source>
</evidence>
<dbReference type="VEuPathDB" id="FungiDB:MELLADRAFT_113355"/>
<feature type="transmembrane region" description="Helical" evidence="1">
    <location>
        <begin position="223"/>
        <end position="243"/>
    </location>
</feature>
<dbReference type="eggNOG" id="ENOG502RZ2M">
    <property type="taxonomic scope" value="Eukaryota"/>
</dbReference>
<feature type="transmembrane region" description="Helical" evidence="1">
    <location>
        <begin position="20"/>
        <end position="44"/>
    </location>
</feature>
<evidence type="ECO:0000313" key="3">
    <source>
        <dbReference type="Proteomes" id="UP000001072"/>
    </source>
</evidence>
<evidence type="ECO:0000313" key="2">
    <source>
        <dbReference type="EMBL" id="EGF98680.1"/>
    </source>
</evidence>
<proteinExistence type="predicted"/>
<feature type="transmembrane region" description="Helical" evidence="1">
    <location>
        <begin position="191"/>
        <end position="211"/>
    </location>
</feature>
<dbReference type="InParanoid" id="F4S9L5"/>
<keyword evidence="1" id="KW-0812">Transmembrane</keyword>
<dbReference type="Proteomes" id="UP000001072">
    <property type="component" value="Unassembled WGS sequence"/>
</dbReference>
<dbReference type="GeneID" id="18924954"/>
<organism evidence="3">
    <name type="scientific">Melampsora larici-populina (strain 98AG31 / pathotype 3-4-7)</name>
    <name type="common">Poplar leaf rust fungus</name>
    <dbReference type="NCBI Taxonomy" id="747676"/>
    <lineage>
        <taxon>Eukaryota</taxon>
        <taxon>Fungi</taxon>
        <taxon>Dikarya</taxon>
        <taxon>Basidiomycota</taxon>
        <taxon>Pucciniomycotina</taxon>
        <taxon>Pucciniomycetes</taxon>
        <taxon>Pucciniales</taxon>
        <taxon>Melampsoraceae</taxon>
        <taxon>Melampsora</taxon>
    </lineage>
</organism>
<dbReference type="HOGENOM" id="CLU_028123_3_0_1"/>
<dbReference type="PANTHER" id="PTHR42923">
    <property type="entry name" value="PROTOPORPHYRINOGEN OXIDASE"/>
    <property type="match status" value="1"/>
</dbReference>
<reference evidence="3" key="1">
    <citation type="journal article" date="2011" name="Proc. Natl. Acad. Sci. U.S.A.">
        <title>Obligate biotrophy features unraveled by the genomic analysis of rust fungi.</title>
        <authorList>
            <person name="Duplessis S."/>
            <person name="Cuomo C.A."/>
            <person name="Lin Y.-C."/>
            <person name="Aerts A."/>
            <person name="Tisserant E."/>
            <person name="Veneault-Fourrey C."/>
            <person name="Joly D.L."/>
            <person name="Hacquard S."/>
            <person name="Amselem J."/>
            <person name="Cantarel B.L."/>
            <person name="Chiu R."/>
            <person name="Coutinho P.M."/>
            <person name="Feau N."/>
            <person name="Field M."/>
            <person name="Frey P."/>
            <person name="Gelhaye E."/>
            <person name="Goldberg J."/>
            <person name="Grabherr M.G."/>
            <person name="Kodira C.D."/>
            <person name="Kohler A."/>
            <person name="Kuees U."/>
            <person name="Lindquist E.A."/>
            <person name="Lucas S.M."/>
            <person name="Mago R."/>
            <person name="Mauceli E."/>
            <person name="Morin E."/>
            <person name="Murat C."/>
            <person name="Pangilinan J.L."/>
            <person name="Park R."/>
            <person name="Pearson M."/>
            <person name="Quesneville H."/>
            <person name="Rouhier N."/>
            <person name="Sakthikumar S."/>
            <person name="Salamov A.A."/>
            <person name="Schmutz J."/>
            <person name="Selles B."/>
            <person name="Shapiro H."/>
            <person name="Tanguay P."/>
            <person name="Tuskan G.A."/>
            <person name="Henrissat B."/>
            <person name="Van de Peer Y."/>
            <person name="Rouze P."/>
            <person name="Ellis J.G."/>
            <person name="Dodds P.N."/>
            <person name="Schein J.E."/>
            <person name="Zhong S."/>
            <person name="Hamelin R.C."/>
            <person name="Grigoriev I.V."/>
            <person name="Szabo L.J."/>
            <person name="Martin F."/>
        </authorList>
    </citation>
    <scope>NUCLEOTIDE SEQUENCE [LARGE SCALE GENOMIC DNA]</scope>
    <source>
        <strain evidence="3">98AG31 / pathotype 3-4-7</strain>
    </source>
</reference>
<accession>F4S9L5</accession>
<sequence>MPQPSWYYSKSNPTQPIKVGVVGSGLAGLLTAYSISTLQANMMFKSRDRTPIMLPRLEVHLFESSPKLGLSQASIQVSVSDDDKLREEDGILEHRASASDRRFWNIDSPMRAIQSGYYTHLTQLYKFLGISLTKTDFSYSFYEQYFSREAATSRAKLLYEGTDSFHIGHISKPSYITTWFSLDGISNLYSALYIGVAYVLLLIISALSYHARNKPSYNRDGTSLVPFLFSYTLYVLGVQCGLGSEAFKYLSVRDWTNRSTLPVGSKWSLRQTLKRRVLEPLFCSICSCSIGELDDYPVVDIFDFMFLTFGHSYYACSQGVKTVTKILTHSLEPENIHLGMDGTITNIVPISINQPQIQVVTRSQKQHAFDHLIFATQADQLKTLLSNMCETHPPENLVEEHERIELLSKFKYCKTLVVNHVDPSVLPADPRDWRDLNFTTSSRNKDGIYDGNQLIDATESAVKSQSLSIEGERGCSPAAGSSESLASSTSVDSAKRTLTCHKDHKSKCSTPHAVFDDQAYWMSTHIIHRSPTHLLLQTTNPTSPISQASTINRIWFNRVLVDADSRKAYHQLKNGPALGLHNIWFTGSWFSEGIPLLEGCVSSSELVVKRFVKHLIQDLPDQLEMKFVWEDST</sequence>
<evidence type="ECO:0008006" key="4">
    <source>
        <dbReference type="Google" id="ProtNLM"/>
    </source>
</evidence>
<dbReference type="GO" id="GO:0016491">
    <property type="term" value="F:oxidoreductase activity"/>
    <property type="evidence" value="ECO:0007669"/>
    <property type="project" value="TreeGrafter"/>
</dbReference>
<keyword evidence="1" id="KW-0472">Membrane</keyword>
<gene>
    <name evidence="2" type="ORF">MELLADRAFT_113355</name>
</gene>
<dbReference type="RefSeq" id="XP_007418086.1">
    <property type="nucleotide sequence ID" value="XM_007418024.1"/>
</dbReference>
<dbReference type="AlphaFoldDB" id="F4S9L5"/>
<dbReference type="EMBL" id="GL883171">
    <property type="protein sequence ID" value="EGF98680.1"/>
    <property type="molecule type" value="Genomic_DNA"/>
</dbReference>
<dbReference type="InterPro" id="IPR036188">
    <property type="entry name" value="FAD/NAD-bd_sf"/>
</dbReference>
<name>F4S9L5_MELLP</name>
<dbReference type="InterPro" id="IPR050464">
    <property type="entry name" value="Zeta_carotene_desat/Oxidored"/>
</dbReference>